<dbReference type="GO" id="GO:0003700">
    <property type="term" value="F:DNA-binding transcription factor activity"/>
    <property type="evidence" value="ECO:0007669"/>
    <property type="project" value="InterPro"/>
</dbReference>
<dbReference type="OrthoDB" id="9816344at2"/>
<dbReference type="Proteomes" id="UP000192911">
    <property type="component" value="Unassembled WGS sequence"/>
</dbReference>
<sequence length="260" mass="30164">MQPVRFLYGKDPCRVLVRDAEYRIPAHGIAVTRGDAVVQAERCGDHAYVNDFRSADFQRLHPEIVDLLDDTHELRFLPAPVRIVTASEGVIATLVLLTHAAPDKLLRFLYSYCLAWDRRYFSALARYSMAGDTEFVEFIEANCLNQWSVERFAREFDMPLRKFNLLFQQKYGVSAKRWLLEKRLSHARDMLLTTSNRVLDIALECGFSNHAHFTDSFRKRYLCNPTQLRLREARRRTPDDRAGEREPGERSPIPYPPSIA</sequence>
<dbReference type="GeneID" id="95550774"/>
<evidence type="ECO:0000256" key="4">
    <source>
        <dbReference type="SAM" id="MobiDB-lite"/>
    </source>
</evidence>
<dbReference type="PROSITE" id="PS01124">
    <property type="entry name" value="HTH_ARAC_FAMILY_2"/>
    <property type="match status" value="1"/>
</dbReference>
<feature type="region of interest" description="Disordered" evidence="4">
    <location>
        <begin position="233"/>
        <end position="260"/>
    </location>
</feature>
<reference evidence="7" key="1">
    <citation type="submission" date="2017-04" db="EMBL/GenBank/DDBJ databases">
        <authorList>
            <person name="Varghese N."/>
            <person name="Submissions S."/>
        </authorList>
    </citation>
    <scope>NUCLEOTIDE SEQUENCE [LARGE SCALE GENOMIC DNA]</scope>
    <source>
        <strain evidence="7">Ballard 720</strain>
    </source>
</reference>
<dbReference type="Gene3D" id="1.10.10.60">
    <property type="entry name" value="Homeodomain-like"/>
    <property type="match status" value="1"/>
</dbReference>
<dbReference type="RefSeq" id="WP_085228133.1">
    <property type="nucleotide sequence ID" value="NZ_BSQD01000006.1"/>
</dbReference>
<evidence type="ECO:0000259" key="5">
    <source>
        <dbReference type="PROSITE" id="PS01124"/>
    </source>
</evidence>
<accession>A0A1X7EWR6</accession>
<dbReference type="SMART" id="SM00342">
    <property type="entry name" value="HTH_ARAC"/>
    <property type="match status" value="1"/>
</dbReference>
<evidence type="ECO:0000256" key="2">
    <source>
        <dbReference type="ARBA" id="ARBA00023125"/>
    </source>
</evidence>
<evidence type="ECO:0000256" key="1">
    <source>
        <dbReference type="ARBA" id="ARBA00023015"/>
    </source>
</evidence>
<gene>
    <name evidence="6" type="ORF">SAMN06295900_106394</name>
</gene>
<dbReference type="PANTHER" id="PTHR43280">
    <property type="entry name" value="ARAC-FAMILY TRANSCRIPTIONAL REGULATOR"/>
    <property type="match status" value="1"/>
</dbReference>
<dbReference type="InterPro" id="IPR018060">
    <property type="entry name" value="HTH_AraC"/>
</dbReference>
<dbReference type="AlphaFoldDB" id="A0A1X7EWR6"/>
<dbReference type="InterPro" id="IPR009057">
    <property type="entry name" value="Homeodomain-like_sf"/>
</dbReference>
<dbReference type="GO" id="GO:0043565">
    <property type="term" value="F:sequence-specific DNA binding"/>
    <property type="evidence" value="ECO:0007669"/>
    <property type="project" value="InterPro"/>
</dbReference>
<protein>
    <submittedName>
        <fullName evidence="6">Transcriptional regulator, AraC family</fullName>
    </submittedName>
</protein>
<dbReference type="STRING" id="28094.SAMN06295900_106394"/>
<keyword evidence="1" id="KW-0805">Transcription regulation</keyword>
<organism evidence="6 7">
    <name type="scientific">Trinickia caryophylli</name>
    <name type="common">Paraburkholderia caryophylli</name>
    <dbReference type="NCBI Taxonomy" id="28094"/>
    <lineage>
        <taxon>Bacteria</taxon>
        <taxon>Pseudomonadati</taxon>
        <taxon>Pseudomonadota</taxon>
        <taxon>Betaproteobacteria</taxon>
        <taxon>Burkholderiales</taxon>
        <taxon>Burkholderiaceae</taxon>
        <taxon>Trinickia</taxon>
    </lineage>
</organism>
<dbReference type="PANTHER" id="PTHR43280:SF13">
    <property type="entry name" value="HTH-TYPE TRANSCRIPTIONAL ACTIVATOR RHAR"/>
    <property type="match status" value="1"/>
</dbReference>
<dbReference type="SUPFAM" id="SSF46689">
    <property type="entry name" value="Homeodomain-like"/>
    <property type="match status" value="1"/>
</dbReference>
<name>A0A1X7EWR6_TRICW</name>
<evidence type="ECO:0000313" key="7">
    <source>
        <dbReference type="Proteomes" id="UP000192911"/>
    </source>
</evidence>
<feature type="compositionally biased region" description="Basic and acidic residues" evidence="4">
    <location>
        <begin position="233"/>
        <end position="249"/>
    </location>
</feature>
<dbReference type="Pfam" id="PF12833">
    <property type="entry name" value="HTH_18"/>
    <property type="match status" value="1"/>
</dbReference>
<feature type="domain" description="HTH araC/xylS-type" evidence="5">
    <location>
        <begin position="133"/>
        <end position="231"/>
    </location>
</feature>
<evidence type="ECO:0000256" key="3">
    <source>
        <dbReference type="ARBA" id="ARBA00023163"/>
    </source>
</evidence>
<keyword evidence="3" id="KW-0804">Transcription</keyword>
<keyword evidence="7" id="KW-1185">Reference proteome</keyword>
<keyword evidence="2" id="KW-0238">DNA-binding</keyword>
<evidence type="ECO:0000313" key="6">
    <source>
        <dbReference type="EMBL" id="SMF41687.1"/>
    </source>
</evidence>
<proteinExistence type="predicted"/>
<dbReference type="EMBL" id="FXAH01000006">
    <property type="protein sequence ID" value="SMF41687.1"/>
    <property type="molecule type" value="Genomic_DNA"/>
</dbReference>